<dbReference type="PANTHER" id="PTHR34819">
    <property type="entry name" value="LARGE CYSTEINE-RICH PERIPLASMIC PROTEIN OMCB"/>
    <property type="match status" value="1"/>
</dbReference>
<feature type="domain" description="DUF11" evidence="3">
    <location>
        <begin position="6240"/>
        <end position="6345"/>
    </location>
</feature>
<protein>
    <submittedName>
        <fullName evidence="5">Putative internalin</fullName>
    </submittedName>
</protein>
<gene>
    <name evidence="5" type="ORF">CHK_0021</name>
</gene>
<dbReference type="Proteomes" id="UP000034076">
    <property type="component" value="Unassembled WGS sequence"/>
</dbReference>
<feature type="domain" description="DUF11" evidence="3">
    <location>
        <begin position="5774"/>
        <end position="5872"/>
    </location>
</feature>
<feature type="region of interest" description="Disordered" evidence="1">
    <location>
        <begin position="7311"/>
        <end position="7330"/>
    </location>
</feature>
<feature type="domain" description="DUF7601" evidence="4">
    <location>
        <begin position="5048"/>
        <end position="5158"/>
    </location>
</feature>
<feature type="domain" description="DUF7601" evidence="4">
    <location>
        <begin position="3970"/>
        <end position="4086"/>
    </location>
</feature>
<feature type="domain" description="DUF7601" evidence="4">
    <location>
        <begin position="3741"/>
        <end position="3849"/>
    </location>
</feature>
<keyword evidence="2" id="KW-0472">Membrane</keyword>
<feature type="domain" description="DUF7601" evidence="4">
    <location>
        <begin position="1977"/>
        <end position="2088"/>
    </location>
</feature>
<feature type="domain" description="DUF7601" evidence="4">
    <location>
        <begin position="3854"/>
        <end position="3965"/>
    </location>
</feature>
<feature type="domain" description="DUF7601" evidence="4">
    <location>
        <begin position="1608"/>
        <end position="1725"/>
    </location>
</feature>
<dbReference type="NCBIfam" id="TIGR01451">
    <property type="entry name" value="B_ant_repeat"/>
    <property type="match status" value="14"/>
</dbReference>
<dbReference type="SUPFAM" id="SSF49401">
    <property type="entry name" value="Bacterial adhesins"/>
    <property type="match status" value="1"/>
</dbReference>
<dbReference type="OrthoDB" id="1813748at2"/>
<feature type="region of interest" description="Disordered" evidence="1">
    <location>
        <begin position="5400"/>
        <end position="5425"/>
    </location>
</feature>
<feature type="domain" description="DUF7601" evidence="4">
    <location>
        <begin position="3504"/>
        <end position="3615"/>
    </location>
</feature>
<sequence length="7398" mass="794652">MKSNWQGKKQEYIQEKQKLSNRKRTHRILLIILAVAIGLSSIITVFAQTNSETATPEPVASVEPAPEQETAESPEESVPQEESPPSQTQAAEEPVPATGGLWIYNTITGETVAEGETAEYTLKVNGEAYINQAYRLFDVTKSPAEELGTFATSEEGKLAMETGRAALFENIAADTGYVVEGNAKEGFAFVVPENNGTLENTAALALNTEGNVTASGTVTEAGSTAQLELKQVPADAEETDTPDAGPSEDTQEGVIPEETPAPDMPAENPSSDEIVAPFADEETEEYKFELKWIAYDSLPGTKSDSDLTLDGWNNKTKKTVKAQVTFSNNTDYAVGEVQIRIPQTLLQYRDGKPMNGANCNFVDIGAPKAPEMYTSTDFNYTIDPETGDVILTNCKPIKSGGNNLIQIAWAVDAMGVEDETNFGFAAKLTTKGVTQPDSNAITGSIDTSATVTSATKAVINGGKVANWSTVQNYAPQLKDQEKPADFDDYWYLVYQVRYNTSFTQPYDIKLTEIPGTGGELVGGYSQRLGSGTSASALAGRWNLEDNTLSFDYNQTLYTSNSSYYYDAIVYPSNTYYIYSVVRFPKDQYMVGTNAENTVKVELTGIDDKITSTQEKAITTPIVEWTPPRPTGSLYTGYKDEYGNNDIVPLLKTSMEKGKDFEMSASSVSTTNNGNSKYNFYVYSYGRKYLNENSIPTPENSKLNVIAEDGRMLANNTELGPEDYYISSWAVNVSDLLWIIDESQEMSDYYNFYSPTGNPIKLYVQTAASPGTWQAAGEIPYENFVAKTSDLNGHERYAGTGAQDAMAYVPESLKAEGIYKVKAEHESDSSHGWSSQIYMYINTTVRHDSPVFESLIPNSIETGNRINFQNYMTARTELNGSQAWSQEYYDYKYFVPMFTVNSHSKSVSLTNDKPNSQVKANIQLTGTQALRYNYYASSNSYRSNVTFQQLKDAGDPSLSDLGWTQKDWVFYDLLPEGYAFDPNVPITVTALGNNTSSRTYFLSNDDVTITSYDVIEDYKGSGRTMVKVNVHTEFNPTPTYNGEPYLSESLYFNIYVNMGAYFRYTDYQTANGKENDSAWQPQEGEFLGIGNQYSSNEYIRPDSGVNAPSGVGKEENGVSYFADLNENGNTEEMNTQYSSASRTIDITVATATGITKTVKEDADKFATYDENARVATGETYTYRLQVQNTDGGTMKNVVIYDRLERAAIDRAGMEDFAFDSTYWQGTLQSVDTIQAKRKGIDPVVYYSTKADAAYDLTDAASAWTTTKPDDMSTVKAVAVDLSKKTDGTPYVFDPLEGTYISLKMKAPATLSEPTIHAYNNPAWFNEFTAATGETKTETTLGNSVIVELFEAAELRVSKQAAGKDLGGVDFTFTLLQNGDAYGPTEYTLYDISDPSSPTVVPGTWATDVNGKFTLKHNQQAVFSRMDNKAAYSVTEAAMTGNTIVSPEGGVATGTLDKNNPQIVEFEDDYIGNLAKLKISKSVTKLSGSVDAPPNDEFEFTLKMGKTSDTIVPYANQEYKLYQSNGAEITEGGPFATDEDGIFTLKGGQYAEFPDVVKGWRYEVTETPMADYIPTSPSSGTYSGTITTSTSLMPTTSVSFTNRYQAYRPLNVEKTVTTTPGYTAPENDEFTFTVKVRNSLYVNQAYKVYDITDPENPAEVIGTYETDENGQFKLKANQRAVFEGILAGYAYEVTEDAKADYVTSATDGKGSVSNGANGSTAVFNNHYEPRNKLTIEKKVESVEGLTAPASDVFEFTVTQNGQPLANTAYTLYGADGNMISGNHATNDEGKLQLTAGQKAVLMALREASYKVVEAPMGDYTTTQTGDEGTVATDDSSKATFTNKYDPKRDISITKFVTSSESLPAPLDDEFTFTARIDGKTHMFKTFKLYYAENAELGDAADWIEVPGDHATNERGEFKLKKNQRAVFENIAVNSTYDFIESGKDGYTSGFLPTGDTSAGTVGFSDVEILANNTYEPRQGLTVKKVVTGTGAPDGDEFTFTVEVNNAPYTNEEYKLYNANGTEVTDGAPFTTSGEGKLSLKGGQYAVFDGILLNSGYKVTEDTKDDYVQDKTSVDGNISSAGSMAQFTNSYEPKRNLTVQKTVTAEPGLTVPENAEFEFTVMVSDEAYANKEYKLYGADGNEITTGGPFATNGEGKFTLLAGQKAVFEGISAGLKYDVTETPHTDYTRTMAGSAGHIAVDNSSTASFNNHYAPKRDLEVTKTVTASTGFTAPDGDKFTFTLKVGDVTYKYKEYKLYDMSDPGNPVVIPGNHMTDKNGQFELEGSQKAVFEGIDVNSSYEITEAAKNNYTADETTLDGTISESGEQVNFTNNYEPKQGLTVKKTVVGQGAPDGDKFTFTVNVGGAVYANQPYKLYENGVEQIGVYQTDGDGKLELEHNQEAVFGGITVNTPYVVTEDAKQDYTQDSDTKSGNIDPAGSTAAFTNTFAPLRSLTVTKTVTGEGAPDDTAFEFTVKVGDAAYANRPYTLYGADGNEIAGSYETSDEGKLTLTAGQKAVFEGILAGLEYEVMETPNADYVTSQTGGKGTISVNGSTAAFTNDYEPKRNLEISKKVTAAEGLAAPEGDLFTFTVKIGGAEYKYKEYKLYDVADPGNPVEIPGDHMTDNKGQLKLTADQKAVFENLDVGTAYVVVESGKDGYVADHTTQSDNIADGENNVVFTNNYEPKQGLTISKTVTGSSAPDGDLFTFTVNVGGAVYANQPYTLYGADGAEVTDGAPFSTDGNGRLQLTAGQKAVFEGILEGTSYHVTEEAKDDYVTENKTQGGNLSPVGSVAQFNNSYEPKRDLTITKTVTGEGAPDNTPFEFTVKIAGEAYGSKPYKLYGADGNEITTGAPYTTNADGKLQLTAGQKAVFEELSANLQYEVTEAANPDYGTTVTGGKDTIGTDGATAAFTNNYAPKRNLEISKKVTASPGFTATDGDKFTFTVKVDDALYVFKQYKLYYAPEGSEPIEIPGNYTTDKNGKFELEADQKAVFEGFAVGQKYEIEESVKDGYVADHTTQSNNIADGTNSVTFTNNYEPKQGLTVKKTVVGEGAPNGDVFTFIVKVADVAYANQEYRLYAADGTEVTDGAPFSTDGEGKLELTAGQYAVFGGILQGTPYEVTEETKADYTTSVSNGKGAVSADGSTATFTNTYEPKRDLTITKTVTGEGAPDGAAFEFTVKVANAVYGNREYRLYAADGTEVTDGAPFSTDGEGRLTLTAGQKAVFEGITAGTSYEVAETPNADYETSVTGGKDTIGTDGATAAFTNNYAPHRNLEIEKKVTAAEGLAAPEGDRFTFTVKIGGAEYKYKEYKLYDVTDPANPVEIPGSHTTDGKGQLELEANWKAVFEGFAVGQSYEVVESGKSGYVADQTVQGDNIADGTNNVTFTNNYQPRQGLTVSKTVTGSNAPEGDTFGFTVTVAGAPYANQEYTLYAADGTEVTDGAPFSTDGEGRLTLTAGQKAVFNGILEGTSYVVTEEPKADYVTDEATQDGTISTVGNVAQFNNSYEPKRDLTITKTVTGEGAPDGATFEFTVKAGNETYANQPYRLYGADGLEITTGAPFTTDGEGRLELRNGEKAVFEGLSANLQYEVTETPNADYETSVTGGKDTIGTDGATAAFTNNYAPKRNLEISKKVTAAEGFTAPDGDKFTFTVKVDNALYTFKQYKLYYAPEGSEPIEIPGNYTTDKNGKFELEADQKAVFEGLAVGQGYEVIESGKDGYVADHTTQGDNIADGANSVTFTNNYEPKQGLTVKKTVVGEGAPNGDLFTFTVTVGDSPYANQPYKLYENGAEQIGVYETGDDGKLTLKHNQEARFDGILEGTSYKVVEDQKTDYVTENLEQGGTISSVGSTASFVNSYAPKRGLTITKTVTGESAPDGAVFEFTVKVADAAYANQEYTLYAADGTEVTDGAPFSTNGEGKLQLTAGQKAVFEGITAGTSYEVAETPNADYQTSQTGDKGKISTDGSIAAFTNNYAPHRNLEIEKKVTAAEGFTAPEGDQFTFTVNVDGAAYRYKAYKLFDVTDPTNPVEIPGSYTTDGKGQFKLEAGWKAVFEGFAVGQSYEVVESGKNGYVADHTSQGGDIVDGTNNVTFTNNYEPKQGLTISKTVTGANAPDGDTFGFTVTVNGAAYANQPYTLYGADGAEVTDGAPFSTDGEGKLELTAGQKAVFDGILEGTPYVVTETPKTDYTQTQPENGGTAGGNISADGSVAGFVNAYTPDLSAPKIEAYKTSDHMYNENDRNEVVGKAVTPGDEITYTIHVTNTGDKAAQNVTVRDYIPEGTTYKDTSASHSGELKTNAGGKQYVNWNLPTVGIGETVKVTFTAVVSEVPEGGSAVTIRNAATHDDGNEEPRDPEDPDPQTPTNEVKNPLIEQVKEVSPAGNVEPGDILTYTIRVKATEGGVKDVEVSDTLPEGLSLVKGSISYTLAGSTRPTTTGCEYTGGVIYWPKTDIPEGESIFTFRAVVDQLTDGTDSLEIKNVAVVKPGGGEPKETVETDSTVRTREADITKTAALVVDGTPQGEDRGSEAAPVQTELSQIVEYRLMVTGKGTAGMKSGDIVVTDALPRDCTYVAGSAAGEIRDAVSGSTAAVVSATEEGGVVTWTVNGLDAGEKAMLTFRVNAPVTSDDAATPEYEWSKVFTNQGRMTDKEMSEKTYTETVTTVDKNGNETKHSSTDKVYEEKKYQKDTQITYHEVHEVPPVTGDLEVEKKVTATEGFTAPEGDQFTFTVNVDGAAYRYKAYKLFDVTDPANPVQIPGDHTTDGKGQFKLEAGWKAVFEGLAENAGYEVVESGKDGYVADRTSQGGDIVGGSNNVTFTNNYEPRQGLTISKTVTGANAPDGDAFEFTVTVADAPYANQPYTLYGADGLEVTDGAPFSTDGDGKLELTAGQKAVFDGILEGTSYVVEETPKTDYTQTQPEDGVKAGGNISADGSVAGFVNNYEPQRSLTVQKLVTGDAPEDAVFEFTVTVADAPYANQPYTLYGADGLEVTDGAPYATDENGKLTLAAGQKAVFDGIAAGLKYEVAETPNPDYTMTQTGASGNIANDNSSTAVFTNDFTPSRDIVVSKTVVGANAPANDTFTFTVNVGGAAYANKEYKLYNLATGAQIPGTYSTDDDGQMQLTANRKAVFSNIPVGSAYEIVESPRADYTASQEKFEGNLTAQGIDAAFTNTYAPARSLTIDKTVTGEGAPQGDTFEFTVNVAGAAYAEKTYKLYDKQTGDEITDGGPFSTDPDGKLTLAGGQKAVFEGIAVGSSYAVTEEPKESYTQVVPDGGEAVGNITMDGGSASFTNGYLTPEIEAYKTSDKMFDANDRTEVTGKRVAPGDEITYTIHVTNNGDTDAKNVTVRDYIPEGTTYRDGSASDSGELKTNAGGKQYVNWNLPTVAVGQTVEVRFTVTVDEVPENTAPVMIRNAAMHDNGNKEPKDPEEPDPQTPTNEVKNPTLVMVKEVSPQGDVREGDILTYTIRVTASEGGVKDVEVSDTLPEGMSLVKGSIRYQLAGGRPVAAGTEYLDGTVYWPKTDVPAGESTFTFKAMVDKLADGTERLEIKNTAVVTTPGTEPTQTVETSSTVHTRKAELHKTAAVIENDTAKDEDRGSAESPVQTELSQMVEYRLTVTNNGSDALKSGDIVVTDSFPRGTQYVDASQLDAVFSGGTGTSTATSAKEVTATGVKWTLNGMSAGETATLVFRVYAPVTADDPATDETEYTRTFENVANLQDKELSEKTYSETLTTIDRDGNESSHTKTDKIYTEEEYALESEHTWHQVQEPNITAVKSSVVKSPAPGDLVPVVKPGDTIAYTITLSNSGDAAAKNVQVRDYVPAGSTLVDTSISDSGTPGNVTVDGTERTRIDWVIPEIAAGTEKTVTFEVTVDGLAEGEVSDIVTNGAYYRVPGPDEENPEDPDQPDDKYEQTNEVNHQLTSLVKLSDPMGGSNADNAVEIAQGQKVKYTIQFNAEQPVTELVVTDQVPEGMTLVPGSIYYVKADGTKVNVDDSAYNSASRTITWPKMDVASGQTAFMFSATADRLEGAQTYKLYENTAHASMNDGNGNKVEEDTNTITHEVREGFADIHKNASVVVGDTVQDEERGSAEAPVEVDRRQIVEYHLRVSYTGEQGATSGKLIVTDPLPADTTYVDGSATGTMTTSVAGSTATVGTGTLTANGMRWEIDGMKAGEEALLTFRVYAPATVGETGEKLFTNTANLVDEEKKNTVDNDGKPVYEEEEYDKDSETTYHKVTEPKIGVKKTSDRMIGGDPDVTGQLVAPGDEITYTLRVANTGTAAAKNVTLRDYIPEGTEYKADSASHNGELKTVNGRPSLNWNLDEVAVGEENAIDVTFTVTVKDFEPEDQPVLIKNAATHDNGNEEPKDPGDPQDPDTPTNEVENPTVYYEKTSTPAGGTMDENGNAVNPGVVREGDIITYNITATASEGGAKNIVMKDALPDGVSLVAGSISYKLGDSARVAVDEADAYENGVVTWPKVDLPEGMSNFRVKVMVDKLPDGETEKQLANHAVLTQDNPGEEDKEYPPTKDVTHIVQSRKADITKTAAAIENDTALDENRGSGDSPVQVERRQTVEYRLTVTNTGAQGMKSGDIVVTDPIPKDCVLVEGSIAGEIKNAVNDSTAKVVSAEMTQDGVKWVLNGLDNGEQGYLTFRVYAPVTSDDPTTDEYETNKVFVNQANMTDKAMSETRHTETVTTVDKDGNRTEHTKGENIYAEEEYALDSEQTFHEVKEPLVTMVKSSDPVSPAENGLIPVVKEGDTITYKLTLTNSGQAAAKDVHVTDFIPEGTTYVQDSADQDGVYTSAQNRVDWVVPEILVGNENKVELTFKVTVNEVDKDSAGLITNVGYSYVPDPTDPNPPVDPTDPTPPIDPFDPTDEVQHQTHTFVKTADPMGGTDEATATEVKQGQAITYTMQFNAGETVNDVTVRDTVPQGLTVVPGSIEIIAPDGTVTKLADSAYDSAWRIITWNAGNVQQGVTGFRFKAVVEKLADGETAKLFVNSASITYDPGTGTPVTEESNVVTHQTKAGTSDIHKAAALVAGDTAASEANGTKDSPVQADRGQTVEYRLRVTRTGAASGDLVISDAIPEGTTLVEGSIGGSIQNAVPGSTAKVTSMGTKQVQTPDGYAKNGVEWTVNGLAEGETAYLTFRVYAPRTTDNPDTPEYEYSKVFENTGKLEDKGNADLVYEEDTGSHKKGDKVFADEDTTKVTETTYHVVKEPALDIMKTSNPGDGAQVNAGDTITYTISAANKGEGAAKNVIIRDAIPEGTTLVAGSEKCSIAGVAADKVQIGGKDGLAWIIPQLNPGETVTVSFAVTVNEMQQAGTRNIENVAQVKEPAPGEDPKNPPDDGFKNTNKVTQTQTQTYAGAFPKTGDEGGIPMGMVMLFILAGAVLAGFIILLVIRKRRRDSQAAYEAYSNLRSKR</sequence>
<reference evidence="5 6" key="1">
    <citation type="submission" date="2015-04" db="EMBL/GenBank/DDBJ databases">
        <title>Draft genome sequence of bacteremic isolate Catabacter hongkongensis type strain HKU16T.</title>
        <authorList>
            <person name="Lau S.K."/>
            <person name="Teng J.L."/>
            <person name="Huang Y."/>
            <person name="Curreem S.O."/>
            <person name="Tsui S.K."/>
            <person name="Woo P.C."/>
        </authorList>
    </citation>
    <scope>NUCLEOTIDE SEQUENCE [LARGE SCALE GENOMIC DNA]</scope>
    <source>
        <strain evidence="5 6">HKU16</strain>
    </source>
</reference>
<evidence type="ECO:0000259" key="4">
    <source>
        <dbReference type="Pfam" id="PF24547"/>
    </source>
</evidence>
<feature type="domain" description="DUF7601" evidence="4">
    <location>
        <begin position="3151"/>
        <end position="3262"/>
    </location>
</feature>
<feature type="domain" description="DUF11" evidence="3">
    <location>
        <begin position="7207"/>
        <end position="7320"/>
    </location>
</feature>
<feature type="domain" description="DUF7601" evidence="4">
    <location>
        <begin position="1730"/>
        <end position="1842"/>
    </location>
</feature>
<dbReference type="InterPro" id="IPR055382">
    <property type="entry name" value="DUF7601"/>
</dbReference>
<feature type="region of interest" description="Disordered" evidence="1">
    <location>
        <begin position="233"/>
        <end position="268"/>
    </location>
</feature>
<feature type="domain" description="DUF7601" evidence="4">
    <location>
        <begin position="4932"/>
        <end position="5042"/>
    </location>
</feature>
<feature type="compositionally biased region" description="Basic and acidic residues" evidence="1">
    <location>
        <begin position="4331"/>
        <end position="4340"/>
    </location>
</feature>
<feature type="domain" description="DUF7601" evidence="4">
    <location>
        <begin position="2334"/>
        <end position="2441"/>
    </location>
</feature>
<feature type="compositionally biased region" description="Basic and acidic residues" evidence="1">
    <location>
        <begin position="7316"/>
        <end position="7326"/>
    </location>
</feature>
<feature type="domain" description="DUF7601" evidence="4">
    <location>
        <begin position="1847"/>
        <end position="1961"/>
    </location>
</feature>
<dbReference type="PATRIC" id="fig|270498.16.peg.300"/>
<feature type="region of interest" description="Disordered" evidence="1">
    <location>
        <begin position="4324"/>
        <end position="4355"/>
    </location>
</feature>
<feature type="domain" description="DUF7601" evidence="4">
    <location>
        <begin position="3267"/>
        <end position="3383"/>
    </location>
</feature>
<feature type="domain" description="DUF11" evidence="3">
    <location>
        <begin position="5588"/>
        <end position="5707"/>
    </location>
</feature>
<feature type="compositionally biased region" description="Acidic residues" evidence="1">
    <location>
        <begin position="69"/>
        <end position="79"/>
    </location>
</feature>
<keyword evidence="6" id="KW-1185">Reference proteome</keyword>
<feature type="compositionally biased region" description="Low complexity" evidence="1">
    <location>
        <begin position="56"/>
        <end position="68"/>
    </location>
</feature>
<feature type="domain" description="DUF7601" evidence="4">
    <location>
        <begin position="1474"/>
        <end position="1602"/>
    </location>
</feature>
<dbReference type="Gene3D" id="2.60.40.1170">
    <property type="entry name" value="Mu homology domain, subdomain B"/>
    <property type="match status" value="1"/>
</dbReference>
<dbReference type="Gene3D" id="2.60.40.10">
    <property type="entry name" value="Immunoglobulins"/>
    <property type="match status" value="3"/>
</dbReference>
<dbReference type="Gene3D" id="2.60.40.740">
    <property type="match status" value="5"/>
</dbReference>
<dbReference type="InterPro" id="IPR001434">
    <property type="entry name" value="OmcB-like_DUF11"/>
</dbReference>
<comment type="caution">
    <text evidence="5">The sequence shown here is derived from an EMBL/GenBank/DDBJ whole genome shotgun (WGS) entry which is preliminary data.</text>
</comment>
<feature type="transmembrane region" description="Helical" evidence="2">
    <location>
        <begin position="28"/>
        <end position="47"/>
    </location>
</feature>
<feature type="domain" description="DUF7601" evidence="4">
    <location>
        <begin position="5163"/>
        <end position="5277"/>
    </location>
</feature>
<dbReference type="InterPro" id="IPR051172">
    <property type="entry name" value="Chlamydia_OmcB"/>
</dbReference>
<feature type="transmembrane region" description="Helical" evidence="2">
    <location>
        <begin position="7355"/>
        <end position="7377"/>
    </location>
</feature>
<feature type="domain" description="DUF7601" evidence="4">
    <location>
        <begin position="3035"/>
        <end position="3146"/>
    </location>
</feature>
<feature type="domain" description="DUF11" evidence="3">
    <location>
        <begin position="6732"/>
        <end position="6834"/>
    </location>
</feature>
<dbReference type="InterPro" id="IPR047589">
    <property type="entry name" value="DUF11_rpt"/>
</dbReference>
<dbReference type="STRING" id="270498.CHK_0021"/>
<feature type="region of interest" description="Disordered" evidence="1">
    <location>
        <begin position="6336"/>
        <end position="6383"/>
    </location>
</feature>
<feature type="domain" description="DUF11" evidence="3">
    <location>
        <begin position="4235"/>
        <end position="4340"/>
    </location>
</feature>
<feature type="domain" description="DUF7601" evidence="4">
    <location>
        <begin position="2798"/>
        <end position="2909"/>
    </location>
</feature>
<feature type="domain" description="DUF7601" evidence="4">
    <location>
        <begin position="4690"/>
        <end position="4807"/>
    </location>
</feature>
<feature type="domain" description="DUF7601" evidence="4">
    <location>
        <begin position="2682"/>
        <end position="2792"/>
    </location>
</feature>
<dbReference type="InterPro" id="IPR008966">
    <property type="entry name" value="Adhesion_dom_sf"/>
</dbReference>
<feature type="domain" description="DUF7601" evidence="4">
    <location>
        <begin position="2213"/>
        <end position="2329"/>
    </location>
</feature>
<feature type="domain" description="DUF7601" evidence="4">
    <location>
        <begin position="1352"/>
        <end position="1467"/>
    </location>
</feature>
<name>A0A0M2NN66_9FIRM</name>
<evidence type="ECO:0000313" key="5">
    <source>
        <dbReference type="EMBL" id="KKI52451.1"/>
    </source>
</evidence>
<organism evidence="5 6">
    <name type="scientific">Christensenella hongkongensis</name>
    <dbReference type="NCBI Taxonomy" id="270498"/>
    <lineage>
        <taxon>Bacteria</taxon>
        <taxon>Bacillati</taxon>
        <taxon>Bacillota</taxon>
        <taxon>Clostridia</taxon>
        <taxon>Christensenellales</taxon>
        <taxon>Christensenellaceae</taxon>
        <taxon>Christensenella</taxon>
    </lineage>
</organism>
<proteinExistence type="predicted"/>
<feature type="domain" description="DUF7601" evidence="4">
    <location>
        <begin position="2447"/>
        <end position="2556"/>
    </location>
</feature>
<evidence type="ECO:0000259" key="3">
    <source>
        <dbReference type="Pfam" id="PF01345"/>
    </source>
</evidence>
<evidence type="ECO:0000256" key="1">
    <source>
        <dbReference type="SAM" id="MobiDB-lite"/>
    </source>
</evidence>
<feature type="domain" description="DUF7601" evidence="4">
    <location>
        <begin position="4091"/>
        <end position="4206"/>
    </location>
</feature>
<dbReference type="Pfam" id="PF01345">
    <property type="entry name" value="DUF11"/>
    <property type="match status" value="7"/>
</dbReference>
<dbReference type="Gene3D" id="2.60.40.1140">
    <property type="entry name" value="Collagen-binding surface protein Cna, B-type domain"/>
    <property type="match status" value="29"/>
</dbReference>
<feature type="domain" description="DUF7601" evidence="4">
    <location>
        <begin position="2093"/>
        <end position="2208"/>
    </location>
</feature>
<evidence type="ECO:0000256" key="2">
    <source>
        <dbReference type="SAM" id="Phobius"/>
    </source>
</evidence>
<feature type="region of interest" description="Disordered" evidence="1">
    <location>
        <begin position="53"/>
        <end position="95"/>
    </location>
</feature>
<dbReference type="RefSeq" id="WP_046441806.1">
    <property type="nucleotide sequence ID" value="NZ_LAYJ01000010.1"/>
</dbReference>
<feature type="domain" description="DUF7601" evidence="4">
    <location>
        <begin position="2561"/>
        <end position="2677"/>
    </location>
</feature>
<keyword evidence="2" id="KW-1133">Transmembrane helix</keyword>
<keyword evidence="2" id="KW-0812">Transmembrane</keyword>
<dbReference type="PANTHER" id="PTHR34819:SF3">
    <property type="entry name" value="CELL SURFACE PROTEIN"/>
    <property type="match status" value="1"/>
</dbReference>
<feature type="domain" description="DUF7601" evidence="4">
    <location>
        <begin position="2914"/>
        <end position="3030"/>
    </location>
</feature>
<accession>A0A0M2NN66</accession>
<dbReference type="Pfam" id="PF24547">
    <property type="entry name" value="DUF7601"/>
    <property type="match status" value="29"/>
</dbReference>
<dbReference type="EMBL" id="LAYJ01000010">
    <property type="protein sequence ID" value="KKI52451.1"/>
    <property type="molecule type" value="Genomic_DNA"/>
</dbReference>
<feature type="domain" description="DUF7601" evidence="4">
    <location>
        <begin position="3620"/>
        <end position="3736"/>
    </location>
</feature>
<feature type="domain" description="DUF11" evidence="3">
    <location>
        <begin position="5301"/>
        <end position="5401"/>
    </location>
</feature>
<feature type="domain" description="DUF7601" evidence="4">
    <location>
        <begin position="4812"/>
        <end position="4927"/>
    </location>
</feature>
<evidence type="ECO:0000313" key="6">
    <source>
        <dbReference type="Proteomes" id="UP000034076"/>
    </source>
</evidence>
<feature type="compositionally biased region" description="Basic and acidic residues" evidence="1">
    <location>
        <begin position="6340"/>
        <end position="6349"/>
    </location>
</feature>
<feature type="compositionally biased region" description="Acidic residues" evidence="1">
    <location>
        <begin position="5877"/>
        <end position="5887"/>
    </location>
</feature>
<feature type="region of interest" description="Disordered" evidence="1">
    <location>
        <begin position="5871"/>
        <end position="5893"/>
    </location>
</feature>
<dbReference type="InterPro" id="IPR013783">
    <property type="entry name" value="Ig-like_fold"/>
</dbReference>
<feature type="domain" description="DUF7601" evidence="4">
    <location>
        <begin position="3388"/>
        <end position="3499"/>
    </location>
</feature>